<keyword evidence="2" id="KW-0804">Transcription</keyword>
<dbReference type="Proteomes" id="UP000053890">
    <property type="component" value="Unassembled WGS sequence"/>
</dbReference>
<protein>
    <recommendedName>
        <fullName evidence="5">HMG box domain-containing protein</fullName>
    </recommendedName>
</protein>
<proteinExistence type="predicted"/>
<organism evidence="6 7">
    <name type="scientific">Rhodotorula graminis (strain WP1)</name>
    <dbReference type="NCBI Taxonomy" id="578459"/>
    <lineage>
        <taxon>Eukaryota</taxon>
        <taxon>Fungi</taxon>
        <taxon>Dikarya</taxon>
        <taxon>Basidiomycota</taxon>
        <taxon>Pucciniomycotina</taxon>
        <taxon>Microbotryomycetes</taxon>
        <taxon>Sporidiobolales</taxon>
        <taxon>Sporidiobolaceae</taxon>
        <taxon>Rhodotorula</taxon>
    </lineage>
</organism>
<feature type="region of interest" description="Disordered" evidence="4">
    <location>
        <begin position="50"/>
        <end position="75"/>
    </location>
</feature>
<feature type="compositionally biased region" description="Polar residues" evidence="4">
    <location>
        <begin position="160"/>
        <end position="179"/>
    </location>
</feature>
<evidence type="ECO:0000256" key="2">
    <source>
        <dbReference type="ARBA" id="ARBA00023163"/>
    </source>
</evidence>
<dbReference type="RefSeq" id="XP_018270141.1">
    <property type="nucleotide sequence ID" value="XM_018417432.1"/>
</dbReference>
<dbReference type="PANTHER" id="PTHR10270">
    <property type="entry name" value="SOX TRANSCRIPTION FACTOR"/>
    <property type="match status" value="1"/>
</dbReference>
<feature type="region of interest" description="Disordered" evidence="4">
    <location>
        <begin position="142"/>
        <end position="476"/>
    </location>
</feature>
<dbReference type="Pfam" id="PF00505">
    <property type="entry name" value="HMG_box"/>
    <property type="match status" value="1"/>
</dbReference>
<feature type="compositionally biased region" description="Low complexity" evidence="4">
    <location>
        <begin position="143"/>
        <end position="152"/>
    </location>
</feature>
<evidence type="ECO:0000313" key="7">
    <source>
        <dbReference type="Proteomes" id="UP000053890"/>
    </source>
</evidence>
<dbReference type="PANTHER" id="PTHR10270:SF161">
    <property type="entry name" value="SEX-DETERMINING REGION Y PROTEIN"/>
    <property type="match status" value="1"/>
</dbReference>
<evidence type="ECO:0000259" key="5">
    <source>
        <dbReference type="PROSITE" id="PS50118"/>
    </source>
</evidence>
<dbReference type="InterPro" id="IPR050140">
    <property type="entry name" value="SRY-related_HMG-box_TF-like"/>
</dbReference>
<evidence type="ECO:0000313" key="6">
    <source>
        <dbReference type="EMBL" id="KPV74092.1"/>
    </source>
</evidence>
<feature type="compositionally biased region" description="Low complexity" evidence="4">
    <location>
        <begin position="509"/>
        <end position="519"/>
    </location>
</feature>
<dbReference type="GO" id="GO:0001228">
    <property type="term" value="F:DNA-binding transcription activator activity, RNA polymerase II-specific"/>
    <property type="evidence" value="ECO:0007669"/>
    <property type="project" value="TreeGrafter"/>
</dbReference>
<feature type="compositionally biased region" description="Polar residues" evidence="4">
    <location>
        <begin position="436"/>
        <end position="453"/>
    </location>
</feature>
<feature type="compositionally biased region" description="Low complexity" evidence="4">
    <location>
        <begin position="464"/>
        <end position="473"/>
    </location>
</feature>
<accession>A0A0P9H245</accession>
<dbReference type="PROSITE" id="PS50118">
    <property type="entry name" value="HMG_BOX_2"/>
    <property type="match status" value="1"/>
</dbReference>
<dbReference type="Gene3D" id="1.10.30.10">
    <property type="entry name" value="High mobility group box domain"/>
    <property type="match status" value="1"/>
</dbReference>
<keyword evidence="7" id="KW-1185">Reference proteome</keyword>
<feature type="compositionally biased region" description="Basic residues" evidence="4">
    <location>
        <begin position="420"/>
        <end position="433"/>
    </location>
</feature>
<keyword evidence="3" id="KW-0539">Nucleus</keyword>
<gene>
    <name evidence="6" type="ORF">RHOBADRAFT_54653</name>
</gene>
<dbReference type="STRING" id="578459.A0A0P9H245"/>
<feature type="region of interest" description="Disordered" evidence="4">
    <location>
        <begin position="1"/>
        <end position="36"/>
    </location>
</feature>
<dbReference type="InterPro" id="IPR036910">
    <property type="entry name" value="HMG_box_dom_sf"/>
</dbReference>
<evidence type="ECO:0000256" key="4">
    <source>
        <dbReference type="SAM" id="MobiDB-lite"/>
    </source>
</evidence>
<dbReference type="GO" id="GO:0005634">
    <property type="term" value="C:nucleus"/>
    <property type="evidence" value="ECO:0007669"/>
    <property type="project" value="UniProtKB-UniRule"/>
</dbReference>
<dbReference type="GO" id="GO:0000978">
    <property type="term" value="F:RNA polymerase II cis-regulatory region sequence-specific DNA binding"/>
    <property type="evidence" value="ECO:0007669"/>
    <property type="project" value="TreeGrafter"/>
</dbReference>
<dbReference type="SUPFAM" id="SSF47095">
    <property type="entry name" value="HMG-box"/>
    <property type="match status" value="1"/>
</dbReference>
<feature type="compositionally biased region" description="Polar residues" evidence="4">
    <location>
        <begin position="202"/>
        <end position="214"/>
    </location>
</feature>
<feature type="region of interest" description="Disordered" evidence="4">
    <location>
        <begin position="496"/>
        <end position="562"/>
    </location>
</feature>
<feature type="DNA-binding region" description="HMG box" evidence="3">
    <location>
        <begin position="71"/>
        <end position="141"/>
    </location>
</feature>
<feature type="compositionally biased region" description="Low complexity" evidence="4">
    <location>
        <begin position="291"/>
        <end position="302"/>
    </location>
</feature>
<reference evidence="6 7" key="1">
    <citation type="journal article" date="2015" name="Front. Microbiol.">
        <title>Genome sequence of the plant growth promoting endophytic yeast Rhodotorula graminis WP1.</title>
        <authorList>
            <person name="Firrincieli A."/>
            <person name="Otillar R."/>
            <person name="Salamov A."/>
            <person name="Schmutz J."/>
            <person name="Khan Z."/>
            <person name="Redman R.S."/>
            <person name="Fleck N.D."/>
            <person name="Lindquist E."/>
            <person name="Grigoriev I.V."/>
            <person name="Doty S.L."/>
        </authorList>
    </citation>
    <scope>NUCLEOTIDE SEQUENCE [LARGE SCALE GENOMIC DNA]</scope>
    <source>
        <strain evidence="6 7">WP1</strain>
    </source>
</reference>
<feature type="compositionally biased region" description="Polar residues" evidence="4">
    <location>
        <begin position="363"/>
        <end position="373"/>
    </location>
</feature>
<dbReference type="CDD" id="cd01389">
    <property type="entry name" value="HMG-box_ROX1-like"/>
    <property type="match status" value="1"/>
</dbReference>
<name>A0A0P9H245_RHOGW</name>
<feature type="compositionally biased region" description="Low complexity" evidence="4">
    <location>
        <begin position="50"/>
        <end position="59"/>
    </location>
</feature>
<sequence length="562" mass="61194">MYGDDEWTRVAVDPSPLRAQVPAEADAGPSTGAFVPLDAPSLARARAHLPAVVPASASTPPSPTRNRSDRPPRPMNAWLLFRTAQLRQIQEDNPGLRKSQGELSKLISEMWKSVSPEVKHGYEDLARQRKVEHARIYPDYRYAPANKPAPKVKASKTRRVASTGTSRATRPSLRLSPSRNGAYPDHGYDPDLDLSVGDHLTAPNSTSTSRSATHSPHYGTLPTPPTASWHNGGAVAPAGYDDLSPPLEARQPTFAYDHDPSQQQRYVGLARSAPPQSAPAGTAHFAPPSPSSSSALGLSIGPPHQPVPTHRRAWLTQLQPSNPPGPLPAARQSFSYHPSHLNPHLEPQYISPPSSATHPPSPYGSSAPLSGSRSFAHRASYGEPGPSLPPLMSHPHSRQPQYWADEPAPYPQYPPEAHHHDHHHHHPSSHHHLAQPPQTWQDAVPQEQPTSVSPMAVYGLPGPAAASSSSSSSVTLPPLHEHVRAQSYYADEAQPPQVGSVYGVDPHQQHLAQQQQQQQQHDEYAYSAAYEHPQPRRPAPSPHDRDGSSCSSEYFEYHHAAR</sequence>
<evidence type="ECO:0000256" key="1">
    <source>
        <dbReference type="ARBA" id="ARBA00023125"/>
    </source>
</evidence>
<dbReference type="GO" id="GO:0030154">
    <property type="term" value="P:cell differentiation"/>
    <property type="evidence" value="ECO:0007669"/>
    <property type="project" value="TreeGrafter"/>
</dbReference>
<keyword evidence="1 3" id="KW-0238">DNA-binding</keyword>
<dbReference type="OrthoDB" id="2528040at2759"/>
<evidence type="ECO:0000256" key="3">
    <source>
        <dbReference type="PROSITE-ProRule" id="PRU00267"/>
    </source>
</evidence>
<dbReference type="EMBL" id="KQ474081">
    <property type="protein sequence ID" value="KPV74092.1"/>
    <property type="molecule type" value="Genomic_DNA"/>
</dbReference>
<dbReference type="OMA" id="ERAPHAD"/>
<dbReference type="InterPro" id="IPR009071">
    <property type="entry name" value="HMG_box_dom"/>
</dbReference>
<dbReference type="SMART" id="SM00398">
    <property type="entry name" value="HMG"/>
    <property type="match status" value="1"/>
</dbReference>
<feature type="domain" description="HMG box" evidence="5">
    <location>
        <begin position="71"/>
        <end position="141"/>
    </location>
</feature>
<dbReference type="GeneID" id="28977880"/>
<dbReference type="AlphaFoldDB" id="A0A0P9H245"/>